<organism evidence="2 3">
    <name type="scientific">Allosphingosinicella indica</name>
    <dbReference type="NCBI Taxonomy" id="941907"/>
    <lineage>
        <taxon>Bacteria</taxon>
        <taxon>Pseudomonadati</taxon>
        <taxon>Pseudomonadota</taxon>
        <taxon>Alphaproteobacteria</taxon>
        <taxon>Sphingomonadales</taxon>
        <taxon>Sphingomonadaceae</taxon>
        <taxon>Allosphingosinicella</taxon>
    </lineage>
</organism>
<name>A0A1X7G2X2_9SPHN</name>
<dbReference type="Gene3D" id="3.30.530.20">
    <property type="match status" value="1"/>
</dbReference>
<dbReference type="AlphaFoldDB" id="A0A1X7G2X2"/>
<gene>
    <name evidence="2" type="ORF">SAMN06295910_1041</name>
</gene>
<accession>A0A1X7G2X2</accession>
<protein>
    <submittedName>
        <fullName evidence="2">Uncharacterized conserved protein YndB, AHSA1/START domain</fullName>
    </submittedName>
</protein>
<dbReference type="STRING" id="941907.SAMN06295910_1041"/>
<evidence type="ECO:0000256" key="1">
    <source>
        <dbReference type="SAM" id="SignalP"/>
    </source>
</evidence>
<feature type="signal peptide" evidence="1">
    <location>
        <begin position="1"/>
        <end position="22"/>
    </location>
</feature>
<proteinExistence type="predicted"/>
<dbReference type="EMBL" id="LT840185">
    <property type="protein sequence ID" value="SMF63027.1"/>
    <property type="molecule type" value="Genomic_DNA"/>
</dbReference>
<dbReference type="InterPro" id="IPR023393">
    <property type="entry name" value="START-like_dom_sf"/>
</dbReference>
<dbReference type="InterPro" id="IPR019587">
    <property type="entry name" value="Polyketide_cyclase/dehydratase"/>
</dbReference>
<sequence>MRAHASSFAAILSFAFTPPAFAEERRHETVVVIPAAAPVVWDALTTAEGWKRMGVGMARVDFRVGGTIETSYDAKAKPGDPDNITSVVVAYLPGRMMALRNTKAPPNFPYAKEFATTVTVFEIAPVDASSTRVTATGVGYREGPAYDWLIKMFSEGNRWSLDQLAKSLAASAKPVDGQ</sequence>
<dbReference type="Proteomes" id="UP000192934">
    <property type="component" value="Chromosome I"/>
</dbReference>
<keyword evidence="3" id="KW-1185">Reference proteome</keyword>
<keyword evidence="1" id="KW-0732">Signal</keyword>
<dbReference type="SUPFAM" id="SSF55961">
    <property type="entry name" value="Bet v1-like"/>
    <property type="match status" value="1"/>
</dbReference>
<reference evidence="3" key="1">
    <citation type="submission" date="2017-04" db="EMBL/GenBank/DDBJ databases">
        <authorList>
            <person name="Varghese N."/>
            <person name="Submissions S."/>
        </authorList>
    </citation>
    <scope>NUCLEOTIDE SEQUENCE [LARGE SCALE GENOMIC DNA]</scope>
    <source>
        <strain evidence="3">Dd16</strain>
    </source>
</reference>
<dbReference type="CDD" id="cd07814">
    <property type="entry name" value="SRPBCC_CalC_Aha1-like"/>
    <property type="match status" value="1"/>
</dbReference>
<evidence type="ECO:0000313" key="2">
    <source>
        <dbReference type="EMBL" id="SMF63027.1"/>
    </source>
</evidence>
<dbReference type="Pfam" id="PF10604">
    <property type="entry name" value="Polyketide_cyc2"/>
    <property type="match status" value="1"/>
</dbReference>
<evidence type="ECO:0000313" key="3">
    <source>
        <dbReference type="Proteomes" id="UP000192934"/>
    </source>
</evidence>
<feature type="chain" id="PRO_5012869253" evidence="1">
    <location>
        <begin position="23"/>
        <end position="178"/>
    </location>
</feature>